<dbReference type="AlphaFoldDB" id="A0A316IGX2"/>
<protein>
    <submittedName>
        <fullName evidence="2">AhpD family alkylhydroperoxidase</fullName>
    </submittedName>
</protein>
<dbReference type="Proteomes" id="UP000245812">
    <property type="component" value="Unassembled WGS sequence"/>
</dbReference>
<evidence type="ECO:0000313" key="3">
    <source>
        <dbReference type="Proteomes" id="UP000245812"/>
    </source>
</evidence>
<reference evidence="2 3" key="1">
    <citation type="submission" date="2018-05" db="EMBL/GenBank/DDBJ databases">
        <title>Genomic Encyclopedia of Type Strains, Phase IV (KMG-IV): sequencing the most valuable type-strain genomes for metagenomic binning, comparative biology and taxonomic classification.</title>
        <authorList>
            <person name="Goeker M."/>
        </authorList>
    </citation>
    <scope>NUCLEOTIDE SEQUENCE [LARGE SCALE GENOMIC DNA]</scope>
    <source>
        <strain evidence="2 3">DSM 14263</strain>
    </source>
</reference>
<proteinExistence type="predicted"/>
<dbReference type="InterPro" id="IPR004675">
    <property type="entry name" value="AhpD_core"/>
</dbReference>
<dbReference type="EMBL" id="QGHC01000001">
    <property type="protein sequence ID" value="PWK92787.1"/>
    <property type="molecule type" value="Genomic_DNA"/>
</dbReference>
<dbReference type="OrthoDB" id="9801997at2"/>
<dbReference type="InterPro" id="IPR029032">
    <property type="entry name" value="AhpD-like"/>
</dbReference>
<gene>
    <name evidence="2" type="ORF">C7456_101122</name>
</gene>
<keyword evidence="2" id="KW-0560">Oxidoreductase</keyword>
<evidence type="ECO:0000313" key="2">
    <source>
        <dbReference type="EMBL" id="PWK92787.1"/>
    </source>
</evidence>
<dbReference type="NCBIfam" id="TIGR00778">
    <property type="entry name" value="ahpD_dom"/>
    <property type="match status" value="1"/>
</dbReference>
<dbReference type="SUPFAM" id="SSF69118">
    <property type="entry name" value="AhpD-like"/>
    <property type="match status" value="1"/>
</dbReference>
<feature type="domain" description="Carboxymuconolactone decarboxylase-like" evidence="1">
    <location>
        <begin position="17"/>
        <end position="92"/>
    </location>
</feature>
<dbReference type="Pfam" id="PF02627">
    <property type="entry name" value="CMD"/>
    <property type="match status" value="1"/>
</dbReference>
<dbReference type="GO" id="GO:0051920">
    <property type="term" value="F:peroxiredoxin activity"/>
    <property type="evidence" value="ECO:0007669"/>
    <property type="project" value="InterPro"/>
</dbReference>
<name>A0A316IGX2_9GAMM</name>
<dbReference type="InterPro" id="IPR003779">
    <property type="entry name" value="CMD-like"/>
</dbReference>
<accession>A0A316IGX2</accession>
<keyword evidence="3" id="KW-1185">Reference proteome</keyword>
<dbReference type="Gene3D" id="1.20.1290.10">
    <property type="entry name" value="AhpD-like"/>
    <property type="match status" value="1"/>
</dbReference>
<evidence type="ECO:0000259" key="1">
    <source>
        <dbReference type="Pfam" id="PF02627"/>
    </source>
</evidence>
<sequence>MSRFDFQQHFAALQPLFALGKSIRAGSLEPALRELVDMRVSQINGCAFCLDMHSKDARAAGETEQRLYLLPAWRETALYSPRERAALAWAEALTRLGGHDAVPDALHEEVRAQFSEEELVQLTLLVTLINGWNRLNIAARTEAGGYRPGMFGR</sequence>
<dbReference type="PANTHER" id="PTHR34846:SF10">
    <property type="entry name" value="CYTOPLASMIC PROTEIN"/>
    <property type="match status" value="1"/>
</dbReference>
<organism evidence="2 3">
    <name type="scientific">Fulvimonas soli</name>
    <dbReference type="NCBI Taxonomy" id="155197"/>
    <lineage>
        <taxon>Bacteria</taxon>
        <taxon>Pseudomonadati</taxon>
        <taxon>Pseudomonadota</taxon>
        <taxon>Gammaproteobacteria</taxon>
        <taxon>Lysobacterales</taxon>
        <taxon>Rhodanobacteraceae</taxon>
        <taxon>Fulvimonas</taxon>
    </lineage>
</organism>
<keyword evidence="2" id="KW-0575">Peroxidase</keyword>
<comment type="caution">
    <text evidence="2">The sequence shown here is derived from an EMBL/GenBank/DDBJ whole genome shotgun (WGS) entry which is preliminary data.</text>
</comment>
<dbReference type="RefSeq" id="WP_109721838.1">
    <property type="nucleotide sequence ID" value="NZ_MSZV01000001.1"/>
</dbReference>
<dbReference type="PANTHER" id="PTHR34846">
    <property type="entry name" value="4-CARBOXYMUCONOLACTONE DECARBOXYLASE FAMILY PROTEIN (AFU_ORTHOLOGUE AFUA_6G11590)"/>
    <property type="match status" value="1"/>
</dbReference>